<feature type="transmembrane region" description="Helical" evidence="7">
    <location>
        <begin position="44"/>
        <end position="61"/>
    </location>
</feature>
<feature type="transmembrane region" description="Helical" evidence="7">
    <location>
        <begin position="319"/>
        <end position="338"/>
    </location>
</feature>
<dbReference type="SUPFAM" id="SSF103473">
    <property type="entry name" value="MFS general substrate transporter"/>
    <property type="match status" value="1"/>
</dbReference>
<dbReference type="GO" id="GO:0022857">
    <property type="term" value="F:transmembrane transporter activity"/>
    <property type="evidence" value="ECO:0007669"/>
    <property type="project" value="InterPro"/>
</dbReference>
<evidence type="ECO:0000256" key="6">
    <source>
        <dbReference type="ARBA" id="ARBA00023180"/>
    </source>
</evidence>
<keyword evidence="10" id="KW-1185">Reference proteome</keyword>
<dbReference type="GO" id="GO:0016020">
    <property type="term" value="C:membrane"/>
    <property type="evidence" value="ECO:0007669"/>
    <property type="project" value="UniProtKB-SubCell"/>
</dbReference>
<evidence type="ECO:0000313" key="9">
    <source>
        <dbReference type="EMBL" id="KAH6880414.1"/>
    </source>
</evidence>
<evidence type="ECO:0000256" key="7">
    <source>
        <dbReference type="SAM" id="Phobius"/>
    </source>
</evidence>
<dbReference type="InterPro" id="IPR020846">
    <property type="entry name" value="MFS_dom"/>
</dbReference>
<protein>
    <submittedName>
        <fullName evidence="9">Phthalate transporter</fullName>
    </submittedName>
</protein>
<dbReference type="AlphaFoldDB" id="A0A9P8VYX6"/>
<dbReference type="FunFam" id="1.20.1250.20:FF:000057">
    <property type="entry name" value="MFS general substrate transporter"/>
    <property type="match status" value="1"/>
</dbReference>
<gene>
    <name evidence="9" type="ORF">B0T10DRAFT_411976</name>
</gene>
<dbReference type="PROSITE" id="PS50850">
    <property type="entry name" value="MFS"/>
    <property type="match status" value="1"/>
</dbReference>
<keyword evidence="3 7" id="KW-0812">Transmembrane</keyword>
<dbReference type="PANTHER" id="PTHR43791">
    <property type="entry name" value="PERMEASE-RELATED"/>
    <property type="match status" value="1"/>
</dbReference>
<reference evidence="9 10" key="1">
    <citation type="journal article" date="2021" name="Nat. Commun.">
        <title>Genetic determinants of endophytism in the Arabidopsis root mycobiome.</title>
        <authorList>
            <person name="Mesny F."/>
            <person name="Miyauchi S."/>
            <person name="Thiergart T."/>
            <person name="Pickel B."/>
            <person name="Atanasova L."/>
            <person name="Karlsson M."/>
            <person name="Huettel B."/>
            <person name="Barry K.W."/>
            <person name="Haridas S."/>
            <person name="Chen C."/>
            <person name="Bauer D."/>
            <person name="Andreopoulos W."/>
            <person name="Pangilinan J."/>
            <person name="LaButti K."/>
            <person name="Riley R."/>
            <person name="Lipzen A."/>
            <person name="Clum A."/>
            <person name="Drula E."/>
            <person name="Henrissat B."/>
            <person name="Kohler A."/>
            <person name="Grigoriev I.V."/>
            <person name="Martin F.M."/>
            <person name="Hacquard S."/>
        </authorList>
    </citation>
    <scope>NUCLEOTIDE SEQUENCE [LARGE SCALE GENOMIC DNA]</scope>
    <source>
        <strain evidence="9 10">MPI-CAGE-CH-0241</strain>
    </source>
</reference>
<dbReference type="Gene3D" id="1.20.1250.20">
    <property type="entry name" value="MFS general substrate transporter like domains"/>
    <property type="match status" value="2"/>
</dbReference>
<feature type="transmembrane region" description="Helical" evidence="7">
    <location>
        <begin position="350"/>
        <end position="368"/>
    </location>
</feature>
<accession>A0A9P8VYX6</accession>
<dbReference type="Pfam" id="PF07690">
    <property type="entry name" value="MFS_1"/>
    <property type="match status" value="1"/>
</dbReference>
<evidence type="ECO:0000313" key="10">
    <source>
        <dbReference type="Proteomes" id="UP000777438"/>
    </source>
</evidence>
<comment type="caution">
    <text evidence="9">The sequence shown here is derived from an EMBL/GenBank/DDBJ whole genome shotgun (WGS) entry which is preliminary data.</text>
</comment>
<dbReference type="OrthoDB" id="2985014at2759"/>
<evidence type="ECO:0000256" key="5">
    <source>
        <dbReference type="ARBA" id="ARBA00023136"/>
    </source>
</evidence>
<evidence type="ECO:0000256" key="3">
    <source>
        <dbReference type="ARBA" id="ARBA00022692"/>
    </source>
</evidence>
<feature type="transmembrane region" description="Helical" evidence="7">
    <location>
        <begin position="174"/>
        <end position="195"/>
    </location>
</feature>
<keyword evidence="4 7" id="KW-1133">Transmembrane helix</keyword>
<feature type="transmembrane region" description="Helical" evidence="7">
    <location>
        <begin position="207"/>
        <end position="230"/>
    </location>
</feature>
<dbReference type="EMBL" id="JAGPYM010000026">
    <property type="protein sequence ID" value="KAH6880414.1"/>
    <property type="molecule type" value="Genomic_DNA"/>
</dbReference>
<keyword evidence="6" id="KW-0325">Glycoprotein</keyword>
<sequence>MDHNKKESVELKEHGGPAYDNELAESLRNFIPNSAEEKKLVRKIDLFLMPCLWIMYILNYVDRTNIGNAKIAGMQTELNLSDEGYAWVLSIFFFGYLICEVPSNMILSRSRPSIFLPTIMLVWGALSALMSISKTYGALLGFRFTLGCIESGFFPGVLYLLSCWYTRAELGKRFAIFYTAAVMSGAFGGLLAGAITSNLHDVHGITGWRWLFIVEGVATCGVAIGAYFVLLDYPETSMRLSPAERQLAKIRIIHDGLSVTGNTHAQRRLSHREAFIAAVADPRTYLFIVLLMLDLGAGTISYFIPTITVSLGYDTVKAQYMTVPIYAVASVCLNIVAWSSDRLGERRWHIAGALGVGFACAVVCAAVKTAVVRYVMICFVAAGIWSALPLILSWTSGVISLPPEKRAIVLALVNAFGNFSSVYGSRIWKTTDAPGYPIGFGVTAGFLGAGMILAVLIPVVCRMVDWKGTKAERELTQAEED</sequence>
<evidence type="ECO:0000256" key="1">
    <source>
        <dbReference type="ARBA" id="ARBA00004141"/>
    </source>
</evidence>
<feature type="transmembrane region" description="Helical" evidence="7">
    <location>
        <begin position="285"/>
        <end position="307"/>
    </location>
</feature>
<feature type="transmembrane region" description="Helical" evidence="7">
    <location>
        <begin position="407"/>
        <end position="424"/>
    </location>
</feature>
<feature type="transmembrane region" description="Helical" evidence="7">
    <location>
        <begin position="84"/>
        <end position="102"/>
    </location>
</feature>
<evidence type="ECO:0000256" key="2">
    <source>
        <dbReference type="ARBA" id="ARBA00022448"/>
    </source>
</evidence>
<evidence type="ECO:0000259" key="8">
    <source>
        <dbReference type="PROSITE" id="PS50850"/>
    </source>
</evidence>
<proteinExistence type="predicted"/>
<dbReference type="PANTHER" id="PTHR43791:SF38">
    <property type="entry name" value="MAJOR FACILITATOR SUPERFAMILY (MFS) PROFILE DOMAIN-CONTAINING PROTEIN"/>
    <property type="match status" value="1"/>
</dbReference>
<feature type="transmembrane region" description="Helical" evidence="7">
    <location>
        <begin position="374"/>
        <end position="395"/>
    </location>
</feature>
<keyword evidence="2" id="KW-0813">Transport</keyword>
<dbReference type="InterPro" id="IPR036259">
    <property type="entry name" value="MFS_trans_sf"/>
</dbReference>
<feature type="domain" description="Major facilitator superfamily (MFS) profile" evidence="8">
    <location>
        <begin position="48"/>
        <end position="462"/>
    </location>
</feature>
<feature type="transmembrane region" description="Helical" evidence="7">
    <location>
        <begin position="114"/>
        <end position="132"/>
    </location>
</feature>
<feature type="transmembrane region" description="Helical" evidence="7">
    <location>
        <begin position="138"/>
        <end position="162"/>
    </location>
</feature>
<feature type="transmembrane region" description="Helical" evidence="7">
    <location>
        <begin position="436"/>
        <end position="460"/>
    </location>
</feature>
<evidence type="ECO:0000256" key="4">
    <source>
        <dbReference type="ARBA" id="ARBA00022989"/>
    </source>
</evidence>
<keyword evidence="5 7" id="KW-0472">Membrane</keyword>
<comment type="subcellular location">
    <subcellularLocation>
        <location evidence="1">Membrane</location>
        <topology evidence="1">Multi-pass membrane protein</topology>
    </subcellularLocation>
</comment>
<name>A0A9P8VYX6_9HYPO</name>
<organism evidence="9 10">
    <name type="scientific">Thelonectria olida</name>
    <dbReference type="NCBI Taxonomy" id="1576542"/>
    <lineage>
        <taxon>Eukaryota</taxon>
        <taxon>Fungi</taxon>
        <taxon>Dikarya</taxon>
        <taxon>Ascomycota</taxon>
        <taxon>Pezizomycotina</taxon>
        <taxon>Sordariomycetes</taxon>
        <taxon>Hypocreomycetidae</taxon>
        <taxon>Hypocreales</taxon>
        <taxon>Nectriaceae</taxon>
        <taxon>Thelonectria</taxon>
    </lineage>
</organism>
<dbReference type="Proteomes" id="UP000777438">
    <property type="component" value="Unassembled WGS sequence"/>
</dbReference>
<dbReference type="FunFam" id="1.20.1250.20:FF:000013">
    <property type="entry name" value="MFS general substrate transporter"/>
    <property type="match status" value="1"/>
</dbReference>
<dbReference type="InterPro" id="IPR011701">
    <property type="entry name" value="MFS"/>
</dbReference>